<organism evidence="1 2">
    <name type="scientific">Tropilaelaps mercedesae</name>
    <dbReference type="NCBI Taxonomy" id="418985"/>
    <lineage>
        <taxon>Eukaryota</taxon>
        <taxon>Metazoa</taxon>
        <taxon>Ecdysozoa</taxon>
        <taxon>Arthropoda</taxon>
        <taxon>Chelicerata</taxon>
        <taxon>Arachnida</taxon>
        <taxon>Acari</taxon>
        <taxon>Parasitiformes</taxon>
        <taxon>Mesostigmata</taxon>
        <taxon>Gamasina</taxon>
        <taxon>Dermanyssoidea</taxon>
        <taxon>Laelapidae</taxon>
        <taxon>Tropilaelaps</taxon>
    </lineage>
</organism>
<evidence type="ECO:0000313" key="1">
    <source>
        <dbReference type="EMBL" id="OQR75974.1"/>
    </source>
</evidence>
<protein>
    <submittedName>
        <fullName evidence="1">Uncharacterized protein</fullName>
    </submittedName>
</protein>
<sequence>MMLWRSVSQAAVLLSVFVAFILILLLLHPARPLTHGSRSGTVHLRDAIYNANANHNHLVSNKALALSLKESAREYDEYSLRTMNHTGVPLLRRSKTNTRPRMLLLTDLNEPSPVTSPRQVCLAAYGTLSDLHHTVELSWLWKTSPVSVAIFAAPGTYIGHHILLLGQYICPRIDYSCSQLTRMR</sequence>
<proteinExistence type="predicted"/>
<evidence type="ECO:0000313" key="2">
    <source>
        <dbReference type="Proteomes" id="UP000192247"/>
    </source>
</evidence>
<dbReference type="AlphaFoldDB" id="A0A1V9XR52"/>
<dbReference type="EMBL" id="MNPL01005510">
    <property type="protein sequence ID" value="OQR75974.1"/>
    <property type="molecule type" value="Genomic_DNA"/>
</dbReference>
<comment type="caution">
    <text evidence="1">The sequence shown here is derived from an EMBL/GenBank/DDBJ whole genome shotgun (WGS) entry which is preliminary data.</text>
</comment>
<dbReference type="InParanoid" id="A0A1V9XR52"/>
<dbReference type="Proteomes" id="UP000192247">
    <property type="component" value="Unassembled WGS sequence"/>
</dbReference>
<gene>
    <name evidence="1" type="ORF">BIW11_08069</name>
</gene>
<keyword evidence="2" id="KW-1185">Reference proteome</keyword>
<reference evidence="1 2" key="1">
    <citation type="journal article" date="2017" name="Gigascience">
        <title>Draft genome of the honey bee ectoparasitic mite, Tropilaelaps mercedesae, is shaped by the parasitic life history.</title>
        <authorList>
            <person name="Dong X."/>
            <person name="Armstrong S.D."/>
            <person name="Xia D."/>
            <person name="Makepeace B.L."/>
            <person name="Darby A.C."/>
            <person name="Kadowaki T."/>
        </authorList>
    </citation>
    <scope>NUCLEOTIDE SEQUENCE [LARGE SCALE GENOMIC DNA]</scope>
    <source>
        <strain evidence="1">Wuxi-XJTLU</strain>
    </source>
</reference>
<name>A0A1V9XR52_9ACAR</name>
<accession>A0A1V9XR52</accession>